<evidence type="ECO:0000256" key="7">
    <source>
        <dbReference type="ARBA" id="ARBA00023065"/>
    </source>
</evidence>
<dbReference type="InterPro" id="IPR036291">
    <property type="entry name" value="NAD(P)-bd_dom_sf"/>
</dbReference>
<evidence type="ECO:0000256" key="2">
    <source>
        <dbReference type="ARBA" id="ARBA00022448"/>
    </source>
</evidence>
<dbReference type="GO" id="GO:0006813">
    <property type="term" value="P:potassium ion transport"/>
    <property type="evidence" value="ECO:0007669"/>
    <property type="project" value="InterPro"/>
</dbReference>
<dbReference type="Gene3D" id="3.40.930.10">
    <property type="entry name" value="Mannitol-specific EII, Chain A"/>
    <property type="match status" value="1"/>
</dbReference>
<feature type="transmembrane region" description="Helical" evidence="9">
    <location>
        <begin position="32"/>
        <end position="53"/>
    </location>
</feature>
<feature type="transmembrane region" description="Helical" evidence="9">
    <location>
        <begin position="6"/>
        <end position="25"/>
    </location>
</feature>
<dbReference type="InterPro" id="IPR006153">
    <property type="entry name" value="Cation/H_exchanger_TM"/>
</dbReference>
<dbReference type="SUPFAM" id="SSF51735">
    <property type="entry name" value="NAD(P)-binding Rossmann-fold domains"/>
    <property type="match status" value="1"/>
</dbReference>
<evidence type="ECO:0000313" key="11">
    <source>
        <dbReference type="EMBL" id="HED09294.1"/>
    </source>
</evidence>
<dbReference type="GO" id="GO:0005886">
    <property type="term" value="C:plasma membrane"/>
    <property type="evidence" value="ECO:0007669"/>
    <property type="project" value="UniProtKB-SubCell"/>
</dbReference>
<feature type="transmembrane region" description="Helical" evidence="9">
    <location>
        <begin position="296"/>
        <end position="319"/>
    </location>
</feature>
<dbReference type="InterPro" id="IPR038770">
    <property type="entry name" value="Na+/solute_symporter_sf"/>
</dbReference>
<feature type="transmembrane region" description="Helical" evidence="9">
    <location>
        <begin position="368"/>
        <end position="388"/>
    </location>
</feature>
<gene>
    <name evidence="11" type="ORF">ENJ10_01265</name>
</gene>
<sequence length="728" mass="80243">MENYYLQLSTLVFSVFIGVSLFIVSNHLRVPAIILLLAGGIVLGPEFLGLIHPDALKEGLRVIISLAVAVILFEGGLTLNPEGLKKAPKMIWRLLTLGVLVTWLGTATLIYFLLDFTVEMSLLAGSLIIVTGPTVIAPLLKRIRIKARLYHVLHWEGVLIDPIGVFIAILCFEWLAVEGSVLSHIWHLSLRLLIGLVLGYIGGKAITGLLRKEVIPEEQSNIFVFGAALFLFSISDFIVHESGILTVVIAGLVIGWAAPPRLKHIKQFKSELTELSIALVFMLLAANLKLESFLDMGWMGVLVVAGVLFLIRPLSILVCSRGTSLSLNEKLFLSWIAPRGVVAGSMASLFGLRLVAMGHPDSVFLETFTFSIIISTILIQGGTAGLLARALKVEQPDKTNWLIVGAHEFSRKAADFIRESQGVECVLVDTNVDAVNDACEQGYSAYRGNALSTDVIPPDVFVTIGHVLALTDNRDLNQLICENWSEVVEKKNLYRWSSQSPEVEKKIAGPGIPVWLHLPKPSQVSFQLLNKELLARRLPGGVPPKGRVLMSATENEVFFEDKIPPQERKNQWVLERVKANLSGLLNSRHILFIDAESYEEALARIMAGAQTLYPDLPFDKISPQLFEREHEFPTTLAHGVAAPHIHCTELDEAICFVGIVSRELKLKTYEGEHVRLLFVLLSPESEPELHLRLLAEIAKVASSEEKVELLLSAGNGQEFLARIKSARG</sequence>
<keyword evidence="5 9" id="KW-0812">Transmembrane</keyword>
<evidence type="ECO:0000259" key="10">
    <source>
        <dbReference type="PROSITE" id="PS51094"/>
    </source>
</evidence>
<dbReference type="AlphaFoldDB" id="A0A7V1LJS0"/>
<organism evidence="11">
    <name type="scientific">Caldithrix abyssi</name>
    <dbReference type="NCBI Taxonomy" id="187145"/>
    <lineage>
        <taxon>Bacteria</taxon>
        <taxon>Pseudomonadati</taxon>
        <taxon>Calditrichota</taxon>
        <taxon>Calditrichia</taxon>
        <taxon>Calditrichales</taxon>
        <taxon>Calditrichaceae</taxon>
        <taxon>Caldithrix</taxon>
    </lineage>
</organism>
<feature type="transmembrane region" description="Helical" evidence="9">
    <location>
        <begin position="91"/>
        <end position="114"/>
    </location>
</feature>
<evidence type="ECO:0000256" key="3">
    <source>
        <dbReference type="ARBA" id="ARBA00022449"/>
    </source>
</evidence>
<feature type="transmembrane region" description="Helical" evidence="9">
    <location>
        <begin position="152"/>
        <end position="176"/>
    </location>
</feature>
<evidence type="ECO:0000256" key="1">
    <source>
        <dbReference type="ARBA" id="ARBA00004651"/>
    </source>
</evidence>
<dbReference type="GO" id="GO:0015297">
    <property type="term" value="F:antiporter activity"/>
    <property type="evidence" value="ECO:0007669"/>
    <property type="project" value="UniProtKB-KW"/>
</dbReference>
<feature type="transmembrane region" description="Helical" evidence="9">
    <location>
        <begin position="244"/>
        <end position="260"/>
    </location>
</feature>
<evidence type="ECO:0000256" key="9">
    <source>
        <dbReference type="SAM" id="Phobius"/>
    </source>
</evidence>
<dbReference type="InterPro" id="IPR016152">
    <property type="entry name" value="PTrfase/Anion_transptr"/>
</dbReference>
<dbReference type="Pfam" id="PF00999">
    <property type="entry name" value="Na_H_Exchanger"/>
    <property type="match status" value="1"/>
</dbReference>
<feature type="transmembrane region" description="Helical" evidence="9">
    <location>
        <begin position="188"/>
        <end position="210"/>
    </location>
</feature>
<reference evidence="11" key="1">
    <citation type="journal article" date="2020" name="mSystems">
        <title>Genome- and Community-Level Interaction Insights into Carbon Utilization and Element Cycling Functions of Hydrothermarchaeota in Hydrothermal Sediment.</title>
        <authorList>
            <person name="Zhou Z."/>
            <person name="Liu Y."/>
            <person name="Xu W."/>
            <person name="Pan J."/>
            <person name="Luo Z.H."/>
            <person name="Li M."/>
        </authorList>
    </citation>
    <scope>NUCLEOTIDE SEQUENCE [LARGE SCALE GENOMIC DNA]</scope>
    <source>
        <strain evidence="11">HyVt-456</strain>
    </source>
</reference>
<comment type="caution">
    <text evidence="11">The sequence shown here is derived from an EMBL/GenBank/DDBJ whole genome shotgun (WGS) entry which is preliminary data.</text>
</comment>
<evidence type="ECO:0000256" key="4">
    <source>
        <dbReference type="ARBA" id="ARBA00022475"/>
    </source>
</evidence>
<dbReference type="EMBL" id="DRLD01000033">
    <property type="protein sequence ID" value="HED09294.1"/>
    <property type="molecule type" value="Genomic_DNA"/>
</dbReference>
<dbReference type="PANTHER" id="PTHR32507">
    <property type="entry name" value="NA(+)/H(+) ANTIPORTER 1"/>
    <property type="match status" value="1"/>
</dbReference>
<evidence type="ECO:0000256" key="5">
    <source>
        <dbReference type="ARBA" id="ARBA00022692"/>
    </source>
</evidence>
<feature type="transmembrane region" description="Helical" evidence="9">
    <location>
        <begin position="331"/>
        <end position="356"/>
    </location>
</feature>
<feature type="transmembrane region" description="Helical" evidence="9">
    <location>
        <begin position="120"/>
        <end position="140"/>
    </location>
</feature>
<dbReference type="GO" id="GO:1902600">
    <property type="term" value="P:proton transmembrane transport"/>
    <property type="evidence" value="ECO:0007669"/>
    <property type="project" value="InterPro"/>
</dbReference>
<keyword evidence="8 9" id="KW-0472">Membrane</keyword>
<keyword evidence="3" id="KW-0050">Antiport</keyword>
<keyword evidence="6 9" id="KW-1133">Transmembrane helix</keyword>
<evidence type="ECO:0000256" key="6">
    <source>
        <dbReference type="ARBA" id="ARBA00022989"/>
    </source>
</evidence>
<dbReference type="Pfam" id="PF00359">
    <property type="entry name" value="PTS_EIIA_2"/>
    <property type="match status" value="1"/>
</dbReference>
<dbReference type="PROSITE" id="PS51094">
    <property type="entry name" value="PTS_EIIA_TYPE_2"/>
    <property type="match status" value="1"/>
</dbReference>
<proteinExistence type="predicted"/>
<dbReference type="PANTHER" id="PTHR32507:SF0">
    <property type="entry name" value="NA(+)_H(+) ANTIPORTER 2-RELATED"/>
    <property type="match status" value="1"/>
</dbReference>
<accession>A0A7V1LJS0</accession>
<keyword evidence="4" id="KW-1003">Cell membrane</keyword>
<comment type="subcellular location">
    <subcellularLocation>
        <location evidence="1">Cell membrane</location>
        <topology evidence="1">Multi-pass membrane protein</topology>
    </subcellularLocation>
</comment>
<feature type="transmembrane region" description="Helical" evidence="9">
    <location>
        <begin position="272"/>
        <end position="290"/>
    </location>
</feature>
<evidence type="ECO:0000256" key="8">
    <source>
        <dbReference type="ARBA" id="ARBA00023136"/>
    </source>
</evidence>
<dbReference type="Gene3D" id="3.40.50.720">
    <property type="entry name" value="NAD(P)-binding Rossmann-like Domain"/>
    <property type="match status" value="1"/>
</dbReference>
<dbReference type="SUPFAM" id="SSF55804">
    <property type="entry name" value="Phoshotransferase/anion transport protein"/>
    <property type="match status" value="1"/>
</dbReference>
<feature type="domain" description="PTS EIIA type-2" evidence="10">
    <location>
        <begin position="582"/>
        <end position="726"/>
    </location>
</feature>
<dbReference type="InterPro" id="IPR003148">
    <property type="entry name" value="RCK_N"/>
</dbReference>
<dbReference type="Gene3D" id="1.20.1530.20">
    <property type="match status" value="1"/>
</dbReference>
<protein>
    <recommendedName>
        <fullName evidence="10">PTS EIIA type-2 domain-containing protein</fullName>
    </recommendedName>
</protein>
<keyword evidence="7" id="KW-0406">Ion transport</keyword>
<dbReference type="Proteomes" id="UP000886005">
    <property type="component" value="Unassembled WGS sequence"/>
</dbReference>
<feature type="transmembrane region" description="Helical" evidence="9">
    <location>
        <begin position="59"/>
        <end position="79"/>
    </location>
</feature>
<dbReference type="InterPro" id="IPR002178">
    <property type="entry name" value="PTS_EIIA_type-2_dom"/>
</dbReference>
<keyword evidence="2" id="KW-0813">Transport</keyword>
<feature type="transmembrane region" description="Helical" evidence="9">
    <location>
        <begin position="222"/>
        <end position="238"/>
    </location>
</feature>
<dbReference type="Pfam" id="PF02254">
    <property type="entry name" value="TrkA_N"/>
    <property type="match status" value="1"/>
</dbReference>
<name>A0A7V1LJS0_CALAY</name>